<comment type="caution">
    <text evidence="2">The sequence shown here is derived from an EMBL/GenBank/DDBJ whole genome shotgun (WGS) entry which is preliminary data.</text>
</comment>
<proteinExistence type="predicted"/>
<dbReference type="AlphaFoldDB" id="A0AAE3DNM9"/>
<sequence length="108" mass="11632">MSTKGLTIGFFIADAALIALCAFFYLQMDRTAPVITLPDTEQTYTTGTNTHQLLEGVTAYDSHDGDVTASLLIEKVTETGNGKVIVTYAAVDSSNNVAEQSRILKVEK</sequence>
<dbReference type="EMBL" id="JAJEQF010000020">
    <property type="protein sequence ID" value="MCC2167778.1"/>
    <property type="molecule type" value="Genomic_DNA"/>
</dbReference>
<feature type="transmembrane region" description="Helical" evidence="1">
    <location>
        <begin position="6"/>
        <end position="26"/>
    </location>
</feature>
<dbReference type="InterPro" id="IPR013783">
    <property type="entry name" value="Ig-like_fold"/>
</dbReference>
<keyword evidence="1" id="KW-1133">Transmembrane helix</keyword>
<dbReference type="Gene3D" id="2.60.40.10">
    <property type="entry name" value="Immunoglobulins"/>
    <property type="match status" value="1"/>
</dbReference>
<evidence type="ECO:0000313" key="3">
    <source>
        <dbReference type="Proteomes" id="UP001199355"/>
    </source>
</evidence>
<evidence type="ECO:0008006" key="4">
    <source>
        <dbReference type="Google" id="ProtNLM"/>
    </source>
</evidence>
<accession>A0AAE3DNM9</accession>
<keyword evidence="3" id="KW-1185">Reference proteome</keyword>
<evidence type="ECO:0000256" key="1">
    <source>
        <dbReference type="SAM" id="Phobius"/>
    </source>
</evidence>
<name>A0AAE3DNM9_9FIRM</name>
<protein>
    <recommendedName>
        <fullName evidence="4">Pesticidal crystal protein Cry22Aa Ig-like domain-containing protein</fullName>
    </recommendedName>
</protein>
<keyword evidence="1" id="KW-0812">Transmembrane</keyword>
<reference evidence="2 3" key="1">
    <citation type="submission" date="2021-10" db="EMBL/GenBank/DDBJ databases">
        <title>Anaerobic single-cell dispensing facilitates the cultivation of human gut bacteria.</title>
        <authorList>
            <person name="Afrizal A."/>
        </authorList>
    </citation>
    <scope>NUCLEOTIDE SEQUENCE [LARGE SCALE GENOMIC DNA]</scope>
    <source>
        <strain evidence="2 3">CLA-AA-H244</strain>
    </source>
</reference>
<dbReference type="Proteomes" id="UP001199355">
    <property type="component" value="Unassembled WGS sequence"/>
</dbReference>
<evidence type="ECO:0000313" key="2">
    <source>
        <dbReference type="EMBL" id="MCC2167778.1"/>
    </source>
</evidence>
<gene>
    <name evidence="2" type="ORF">LKD45_08755</name>
</gene>
<organism evidence="2 3">
    <name type="scientific">Gallintestinimicrobium propionicum</name>
    <dbReference type="NCBI Taxonomy" id="2981770"/>
    <lineage>
        <taxon>Bacteria</taxon>
        <taxon>Bacillati</taxon>
        <taxon>Bacillota</taxon>
        <taxon>Clostridia</taxon>
        <taxon>Lachnospirales</taxon>
        <taxon>Lachnospiraceae</taxon>
        <taxon>Gallintestinimicrobium</taxon>
    </lineage>
</organism>
<dbReference type="RefSeq" id="WP_308728295.1">
    <property type="nucleotide sequence ID" value="NZ_JAJEQF010000020.1"/>
</dbReference>
<keyword evidence="1" id="KW-0472">Membrane</keyword>